<reference evidence="1" key="1">
    <citation type="journal article" date="2020" name="mSystems">
        <title>Genome- and Community-Level Interaction Insights into Carbon Utilization and Element Cycling Functions of Hydrothermarchaeota in Hydrothermal Sediment.</title>
        <authorList>
            <person name="Zhou Z."/>
            <person name="Liu Y."/>
            <person name="Xu W."/>
            <person name="Pan J."/>
            <person name="Luo Z.H."/>
            <person name="Li M."/>
        </authorList>
    </citation>
    <scope>NUCLEOTIDE SEQUENCE [LARGE SCALE GENOMIC DNA]</scope>
    <source>
        <strain evidence="1">SpSt-6</strain>
    </source>
</reference>
<evidence type="ECO:0000313" key="1">
    <source>
        <dbReference type="EMBL" id="HGQ85651.1"/>
    </source>
</evidence>
<organism evidence="1">
    <name type="scientific">Thermodesulfobacterium geofontis</name>
    <dbReference type="NCBI Taxonomy" id="1295609"/>
    <lineage>
        <taxon>Bacteria</taxon>
        <taxon>Pseudomonadati</taxon>
        <taxon>Thermodesulfobacteriota</taxon>
        <taxon>Thermodesulfobacteria</taxon>
        <taxon>Thermodesulfobacteriales</taxon>
        <taxon>Thermodesulfobacteriaceae</taxon>
        <taxon>Thermodesulfobacterium</taxon>
    </lineage>
</organism>
<dbReference type="AlphaFoldDB" id="A0A7C4JQX8"/>
<dbReference type="EMBL" id="DSZN01000080">
    <property type="protein sequence ID" value="HGQ85651.1"/>
    <property type="molecule type" value="Genomic_DNA"/>
</dbReference>
<proteinExistence type="predicted"/>
<sequence>MKQNLITNDLQLETNDNTWCIDIKIQSGKLELLKLPDKIKQFVSIKEIDYHKITRDLIKVIVKLLKYKIRLRKNHFFDEENILAGVHIINTINTKGRQNLFEAIVEIVAFHEVLGEFFVFKTVNAQLYFEDTDTFDIDSLFDDPIYLPDHTVFPNIQKTSVKILTEGEELLGLYAYILNSICEFFELNIPISSNIKHHASNFYYEYGLPQNLFLSENLNEILTILQDILIKIDKISYIKDPDYYRLYNLLYDFVNLKSEGFSLPFYDLWEYLCLNHYLLQLEQNQNQKILCFDLEDNFYIFTKHPTDEIFKVTFEKETFKGPITSKHLLRPDLVIVEYKNNEIEKITIIDMKFKEDVSTEDLVKMDLYLIGIGNDDLLKTKPVECKFVLPKKNNGNKKNNINGKIEYKDFFDLLKEFISTDGIDRLISVIESGEFKEVKTERSSQTDYLKYFIDILILLKEEKAYKIVDYSKLKVLSSSLKNKNDKLYILNCCLSLFSAEGIKINGKSILEFST</sequence>
<accession>A0A7C4JQX8</accession>
<comment type="caution">
    <text evidence="1">The sequence shown here is derived from an EMBL/GenBank/DDBJ whole genome shotgun (WGS) entry which is preliminary data.</text>
</comment>
<gene>
    <name evidence="1" type="ORF">ENT66_04800</name>
</gene>
<protein>
    <submittedName>
        <fullName evidence="1">Uncharacterized protein</fullName>
    </submittedName>
</protein>
<name>A0A7C4JQX8_9BACT</name>